<dbReference type="EMBL" id="QJJM01000020">
    <property type="protein sequence ID" value="PXW68177.1"/>
    <property type="molecule type" value="Genomic_DNA"/>
</dbReference>
<evidence type="ECO:0008006" key="4">
    <source>
        <dbReference type="Google" id="ProtNLM"/>
    </source>
</evidence>
<evidence type="ECO:0000313" key="2">
    <source>
        <dbReference type="EMBL" id="PXW68177.1"/>
    </source>
</evidence>
<name>A0A2V3URY6_9SPHN</name>
<organism evidence="2 3">
    <name type="scientific">Blastomonas natatoria</name>
    <dbReference type="NCBI Taxonomy" id="34015"/>
    <lineage>
        <taxon>Bacteria</taxon>
        <taxon>Pseudomonadati</taxon>
        <taxon>Pseudomonadota</taxon>
        <taxon>Alphaproteobacteria</taxon>
        <taxon>Sphingomonadales</taxon>
        <taxon>Sphingomonadaceae</taxon>
        <taxon>Blastomonas</taxon>
    </lineage>
</organism>
<keyword evidence="1" id="KW-0812">Transmembrane</keyword>
<comment type="caution">
    <text evidence="2">The sequence shown here is derived from an EMBL/GenBank/DDBJ whole genome shotgun (WGS) entry which is preliminary data.</text>
</comment>
<proteinExistence type="predicted"/>
<feature type="transmembrane region" description="Helical" evidence="1">
    <location>
        <begin position="49"/>
        <end position="69"/>
    </location>
</feature>
<feature type="transmembrane region" description="Helical" evidence="1">
    <location>
        <begin position="183"/>
        <end position="201"/>
    </location>
</feature>
<gene>
    <name evidence="2" type="ORF">C7451_12038</name>
</gene>
<keyword evidence="1" id="KW-1133">Transmembrane helix</keyword>
<protein>
    <recommendedName>
        <fullName evidence="4">MASE1 domain-containing protein</fullName>
    </recommendedName>
</protein>
<dbReference type="AlphaFoldDB" id="A0A2V3URY6"/>
<feature type="transmembrane region" description="Helical" evidence="1">
    <location>
        <begin position="16"/>
        <end position="37"/>
    </location>
</feature>
<keyword evidence="3" id="KW-1185">Reference proteome</keyword>
<dbReference type="Proteomes" id="UP000248014">
    <property type="component" value="Unassembled WGS sequence"/>
</dbReference>
<evidence type="ECO:0000313" key="3">
    <source>
        <dbReference type="Proteomes" id="UP000248014"/>
    </source>
</evidence>
<sequence length="425" mass="47018">MLSVNYPQSLRVVMPFLWPLTVLGLAAVTAFSSIRLVAAPGFEFYFGPLFYLLAFRWFGLRAGLLTALATALPSLWGVGSPFTILLASAHVLAVHQFSGQDRSLATVTFFFQCGIGALAGLGWLVLPSIVQTDVLIDMAVRRILSETLLAASADMILLALLVDTARGKVRRVRNLGLQQSLEALVSIAVAGAATLFLLGELHHVNERLDLHQRDVAAAISALPDRDRMQPETRYMLRMHGVETPMPFIATRTDRLHQTGMMLGCRSFDAGLPESGERHSLRYWLEMCYVVPLADDQVVLLSPHDHVVALYREILRGVMPLMAYLTLAQIGLLLFGRSVRRSSRVLSKALQGFGRAYVTTRPTAPFREADQLLGSFIAANNEFVAFERQRVHLMRTVEELRSCPSTWCKFGCGQRAAFSGGLWCNL</sequence>
<feature type="transmembrane region" description="Helical" evidence="1">
    <location>
        <begin position="313"/>
        <end position="334"/>
    </location>
</feature>
<reference evidence="2 3" key="1">
    <citation type="submission" date="2018-05" db="EMBL/GenBank/DDBJ databases">
        <title>Genomic Encyclopedia of Type Strains, Phase IV (KMG-IV): sequencing the most valuable type-strain genomes for metagenomic binning, comparative biology and taxonomic classification.</title>
        <authorList>
            <person name="Goeker M."/>
        </authorList>
    </citation>
    <scope>NUCLEOTIDE SEQUENCE [LARGE SCALE GENOMIC DNA]</scope>
    <source>
        <strain evidence="2 3">DSM 3183</strain>
    </source>
</reference>
<keyword evidence="1" id="KW-0472">Membrane</keyword>
<feature type="transmembrane region" description="Helical" evidence="1">
    <location>
        <begin position="107"/>
        <end position="130"/>
    </location>
</feature>
<evidence type="ECO:0000256" key="1">
    <source>
        <dbReference type="SAM" id="Phobius"/>
    </source>
</evidence>
<feature type="transmembrane region" description="Helical" evidence="1">
    <location>
        <begin position="75"/>
        <end position="95"/>
    </location>
</feature>
<accession>A0A2V3URY6</accession>